<keyword evidence="2" id="KW-1185">Reference proteome</keyword>
<dbReference type="Proteomes" id="UP001320706">
    <property type="component" value="Unassembled WGS sequence"/>
</dbReference>
<gene>
    <name evidence="1" type="ORF">M8818_000720</name>
</gene>
<sequence length="96" mass="10449">MRGVPTWERSLNRTPRLSCSGPSAYEWALVTLLVEAEDEATGYGTIYAGQKAGSRPWTCEIKAENEAVGYGTLYSEPPRSVQGCDLFLVTLSCVDA</sequence>
<name>A0ACC3SML6_9PEZI</name>
<dbReference type="EMBL" id="JAMKPW020000003">
    <property type="protein sequence ID" value="KAK8219746.1"/>
    <property type="molecule type" value="Genomic_DNA"/>
</dbReference>
<evidence type="ECO:0000313" key="1">
    <source>
        <dbReference type="EMBL" id="KAK8219746.1"/>
    </source>
</evidence>
<accession>A0ACC3SML6</accession>
<protein>
    <submittedName>
        <fullName evidence="1">Uncharacterized protein</fullName>
    </submittedName>
</protein>
<evidence type="ECO:0000313" key="2">
    <source>
        <dbReference type="Proteomes" id="UP001320706"/>
    </source>
</evidence>
<reference evidence="1" key="1">
    <citation type="submission" date="2024-02" db="EMBL/GenBank/DDBJ databases">
        <title>Metagenome Assembled Genome of Zalaria obscura JY119.</title>
        <authorList>
            <person name="Vighnesh L."/>
            <person name="Jagadeeshwari U."/>
            <person name="Venkata Ramana C."/>
            <person name="Sasikala C."/>
        </authorList>
    </citation>
    <scope>NUCLEOTIDE SEQUENCE</scope>
    <source>
        <strain evidence="1">JY119</strain>
    </source>
</reference>
<comment type="caution">
    <text evidence="1">The sequence shown here is derived from an EMBL/GenBank/DDBJ whole genome shotgun (WGS) entry which is preliminary data.</text>
</comment>
<proteinExistence type="predicted"/>
<organism evidence="1 2">
    <name type="scientific">Zalaria obscura</name>
    <dbReference type="NCBI Taxonomy" id="2024903"/>
    <lineage>
        <taxon>Eukaryota</taxon>
        <taxon>Fungi</taxon>
        <taxon>Dikarya</taxon>
        <taxon>Ascomycota</taxon>
        <taxon>Pezizomycotina</taxon>
        <taxon>Dothideomycetes</taxon>
        <taxon>Dothideomycetidae</taxon>
        <taxon>Dothideales</taxon>
        <taxon>Zalariaceae</taxon>
        <taxon>Zalaria</taxon>
    </lineage>
</organism>